<sequence length="336" mass="37705">MPAQTPPTLAQILTLKPSAIRLTDLAKTYNQDMSRRASNASDEANNLFVGSHEGSENEGDAPVSNAPGNVAANEEDHEDPNEGDRGKESSLSSGSPTDDYVSAPTGPQFTDTEREAILYLRLKYDEKLPPGIKWKITRRLNKWLRQVAQANGVEAWQRSFNSWRLEYGKMKDEIAKVKRTNDYATSQGRPQDVQPLPFQRSSRMPRPGSFYRSREPTEEAESEGDSPEQKLDLYPEDPIEKIINSWPPIPTDPNQPFAFAPAMQEEDDALAYHERVIRALEGARPRPVGPTPQPARPARSVRFGGVHEREDSGREDEEDSEGEEHDDELPDPDDML</sequence>
<feature type="region of interest" description="Disordered" evidence="1">
    <location>
        <begin position="280"/>
        <end position="336"/>
    </location>
</feature>
<feature type="region of interest" description="Disordered" evidence="1">
    <location>
        <begin position="179"/>
        <end position="258"/>
    </location>
</feature>
<evidence type="ECO:0000313" key="3">
    <source>
        <dbReference type="Proteomes" id="UP000268823"/>
    </source>
</evidence>
<dbReference type="OrthoDB" id="3907906at2759"/>
<dbReference type="AlphaFoldDB" id="A0A3M7FZJ0"/>
<dbReference type="Proteomes" id="UP000268823">
    <property type="component" value="Unassembled WGS sequence"/>
</dbReference>
<protein>
    <submittedName>
        <fullName evidence="2">Uncharacterized protein</fullName>
    </submittedName>
</protein>
<gene>
    <name evidence="2" type="ORF">D0861_01450</name>
</gene>
<feature type="compositionally biased region" description="Polar residues" evidence="1">
    <location>
        <begin position="33"/>
        <end position="44"/>
    </location>
</feature>
<evidence type="ECO:0000313" key="2">
    <source>
        <dbReference type="EMBL" id="RMY94305.1"/>
    </source>
</evidence>
<name>A0A3M7FZJ0_HORWE</name>
<dbReference type="EMBL" id="QWIR01000014">
    <property type="protein sequence ID" value="RMY94305.1"/>
    <property type="molecule type" value="Genomic_DNA"/>
</dbReference>
<feature type="region of interest" description="Disordered" evidence="1">
    <location>
        <begin position="33"/>
        <end position="108"/>
    </location>
</feature>
<proteinExistence type="predicted"/>
<evidence type="ECO:0000256" key="1">
    <source>
        <dbReference type="SAM" id="MobiDB-lite"/>
    </source>
</evidence>
<dbReference type="VEuPathDB" id="FungiDB:BTJ68_14892"/>
<feature type="compositionally biased region" description="Acidic residues" evidence="1">
    <location>
        <begin position="313"/>
        <end position="336"/>
    </location>
</feature>
<accession>A0A3M7FZJ0</accession>
<reference evidence="2 3" key="1">
    <citation type="journal article" date="2018" name="BMC Genomics">
        <title>Genomic evidence for intraspecific hybridization in a clonal and extremely halotolerant yeast.</title>
        <authorList>
            <person name="Gostincar C."/>
            <person name="Stajich J.E."/>
            <person name="Zupancic J."/>
            <person name="Zalar P."/>
            <person name="Gunde-Cimerman N."/>
        </authorList>
    </citation>
    <scope>NUCLEOTIDE SEQUENCE [LARGE SCALE GENOMIC DNA]</scope>
    <source>
        <strain evidence="2 3">EXF-2788</strain>
    </source>
</reference>
<comment type="caution">
    <text evidence="2">The sequence shown here is derived from an EMBL/GenBank/DDBJ whole genome shotgun (WGS) entry which is preliminary data.</text>
</comment>
<organism evidence="2 3">
    <name type="scientific">Hortaea werneckii</name>
    <name type="common">Black yeast</name>
    <name type="synonym">Cladosporium werneckii</name>
    <dbReference type="NCBI Taxonomy" id="91943"/>
    <lineage>
        <taxon>Eukaryota</taxon>
        <taxon>Fungi</taxon>
        <taxon>Dikarya</taxon>
        <taxon>Ascomycota</taxon>
        <taxon>Pezizomycotina</taxon>
        <taxon>Dothideomycetes</taxon>
        <taxon>Dothideomycetidae</taxon>
        <taxon>Mycosphaerellales</taxon>
        <taxon>Teratosphaeriaceae</taxon>
        <taxon>Hortaea</taxon>
    </lineage>
</organism>